<accession>A0ACB6SC73</accession>
<keyword evidence="2" id="KW-1185">Reference proteome</keyword>
<sequence length="99" mass="10564">MCHQQPSSYNTAGPFISYAQPADTWYCSECNALNMNWYDVCPVCNQGTRQSATYRSNASSYTSHGSAGSPAPGSWACDNCGASNSDNTPDFCPICGASR</sequence>
<evidence type="ECO:0000313" key="1">
    <source>
        <dbReference type="EMBL" id="KAF2631608.1"/>
    </source>
</evidence>
<reference evidence="1" key="1">
    <citation type="journal article" date="2020" name="Stud. Mycol.">
        <title>101 Dothideomycetes genomes: a test case for predicting lifestyles and emergence of pathogens.</title>
        <authorList>
            <person name="Haridas S."/>
            <person name="Albert R."/>
            <person name="Binder M."/>
            <person name="Bloem J."/>
            <person name="Labutti K."/>
            <person name="Salamov A."/>
            <person name="Andreopoulos B."/>
            <person name="Baker S."/>
            <person name="Barry K."/>
            <person name="Bills G."/>
            <person name="Bluhm B."/>
            <person name="Cannon C."/>
            <person name="Castanera R."/>
            <person name="Culley D."/>
            <person name="Daum C."/>
            <person name="Ezra D."/>
            <person name="Gonzalez J."/>
            <person name="Henrissat B."/>
            <person name="Kuo A."/>
            <person name="Liang C."/>
            <person name="Lipzen A."/>
            <person name="Lutzoni F."/>
            <person name="Magnuson J."/>
            <person name="Mondo S."/>
            <person name="Nolan M."/>
            <person name="Ohm R."/>
            <person name="Pangilinan J."/>
            <person name="Park H.-J."/>
            <person name="Ramirez L."/>
            <person name="Alfaro M."/>
            <person name="Sun H."/>
            <person name="Tritt A."/>
            <person name="Yoshinaga Y."/>
            <person name="Zwiers L.-H."/>
            <person name="Turgeon B."/>
            <person name="Goodwin S."/>
            <person name="Spatafora J."/>
            <person name="Crous P."/>
            <person name="Grigoriev I."/>
        </authorList>
    </citation>
    <scope>NUCLEOTIDE SEQUENCE</scope>
    <source>
        <strain evidence="1">CBS 525.71</strain>
    </source>
</reference>
<organism evidence="1 2">
    <name type="scientific">Macroventuria anomochaeta</name>
    <dbReference type="NCBI Taxonomy" id="301207"/>
    <lineage>
        <taxon>Eukaryota</taxon>
        <taxon>Fungi</taxon>
        <taxon>Dikarya</taxon>
        <taxon>Ascomycota</taxon>
        <taxon>Pezizomycotina</taxon>
        <taxon>Dothideomycetes</taxon>
        <taxon>Pleosporomycetidae</taxon>
        <taxon>Pleosporales</taxon>
        <taxon>Pleosporineae</taxon>
        <taxon>Didymellaceae</taxon>
        <taxon>Macroventuria</taxon>
    </lineage>
</organism>
<gene>
    <name evidence="1" type="ORF">BU25DRAFT_191956</name>
</gene>
<name>A0ACB6SC73_9PLEO</name>
<comment type="caution">
    <text evidence="1">The sequence shown here is derived from an EMBL/GenBank/DDBJ whole genome shotgun (WGS) entry which is preliminary data.</text>
</comment>
<protein>
    <submittedName>
        <fullName evidence="1">Uncharacterized protein</fullName>
    </submittedName>
</protein>
<proteinExistence type="predicted"/>
<dbReference type="EMBL" id="MU006704">
    <property type="protein sequence ID" value="KAF2631608.1"/>
    <property type="molecule type" value="Genomic_DNA"/>
</dbReference>
<evidence type="ECO:0000313" key="2">
    <source>
        <dbReference type="Proteomes" id="UP000799754"/>
    </source>
</evidence>
<dbReference type="Proteomes" id="UP000799754">
    <property type="component" value="Unassembled WGS sequence"/>
</dbReference>